<gene>
    <name evidence="8" type="ORF">J4N46_07555</name>
</gene>
<dbReference type="InterPro" id="IPR036425">
    <property type="entry name" value="MoaB/Mog-like_dom_sf"/>
</dbReference>
<name>A0ABS3PY61_9FLAO</name>
<dbReference type="InterPro" id="IPR008284">
    <property type="entry name" value="MoCF_biosynth_CS"/>
</dbReference>
<dbReference type="SUPFAM" id="SSF63867">
    <property type="entry name" value="MoeA C-terminal domain-like"/>
    <property type="match status" value="1"/>
</dbReference>
<dbReference type="Gene3D" id="2.170.190.11">
    <property type="entry name" value="Molybdopterin biosynthesis moea protein, domain 3"/>
    <property type="match status" value="1"/>
</dbReference>
<evidence type="ECO:0000259" key="7">
    <source>
        <dbReference type="SMART" id="SM00852"/>
    </source>
</evidence>
<feature type="domain" description="MoaB/Mog" evidence="7">
    <location>
        <begin position="175"/>
        <end position="313"/>
    </location>
</feature>
<dbReference type="RefSeq" id="WP_208058804.1">
    <property type="nucleotide sequence ID" value="NZ_JAGDYP010000005.1"/>
</dbReference>
<organism evidence="8 9">
    <name type="scientific">Capnocytophaga bilenii</name>
    <dbReference type="NCBI Taxonomy" id="2819369"/>
    <lineage>
        <taxon>Bacteria</taxon>
        <taxon>Pseudomonadati</taxon>
        <taxon>Bacteroidota</taxon>
        <taxon>Flavobacteriia</taxon>
        <taxon>Flavobacteriales</taxon>
        <taxon>Flavobacteriaceae</taxon>
        <taxon>Capnocytophaga</taxon>
    </lineage>
</organism>
<reference evidence="8 9" key="1">
    <citation type="submission" date="2021-03" db="EMBL/GenBank/DDBJ databases">
        <title>Isolation and description of Capnocytophaga bilenii sp. nov., a novel Capnocytophaga species, isolated from a gingivitis subject.</title>
        <authorList>
            <person name="Antezack A."/>
            <person name="Monnet-Corti V."/>
            <person name="La Scola B."/>
        </authorList>
    </citation>
    <scope>NUCLEOTIDE SEQUENCE [LARGE SCALE GENOMIC DNA]</scope>
    <source>
        <strain evidence="8 9">Marseille-Q4570</strain>
    </source>
</reference>
<keyword evidence="9" id="KW-1185">Reference proteome</keyword>
<dbReference type="SUPFAM" id="SSF53218">
    <property type="entry name" value="Molybdenum cofactor biosynthesis proteins"/>
    <property type="match status" value="1"/>
</dbReference>
<comment type="pathway">
    <text evidence="2 6">Cofactor biosynthesis; molybdopterin biosynthesis.</text>
</comment>
<dbReference type="CDD" id="cd00887">
    <property type="entry name" value="MoeA"/>
    <property type="match status" value="1"/>
</dbReference>
<dbReference type="InterPro" id="IPR001453">
    <property type="entry name" value="MoaB/Mog_dom"/>
</dbReference>
<accession>A0ABS3PY61</accession>
<dbReference type="SUPFAM" id="SSF63882">
    <property type="entry name" value="MoeA N-terminal region -like"/>
    <property type="match status" value="1"/>
</dbReference>
<dbReference type="Pfam" id="PF03454">
    <property type="entry name" value="MoeA_C"/>
    <property type="match status" value="1"/>
</dbReference>
<dbReference type="Pfam" id="PF00994">
    <property type="entry name" value="MoCF_biosynth"/>
    <property type="match status" value="1"/>
</dbReference>
<dbReference type="PROSITE" id="PS01079">
    <property type="entry name" value="MOCF_BIOSYNTHESIS_2"/>
    <property type="match status" value="1"/>
</dbReference>
<comment type="similarity">
    <text evidence="3 6">Belongs to the MoeA family.</text>
</comment>
<proteinExistence type="inferred from homology"/>
<dbReference type="EMBL" id="JAGDYP010000005">
    <property type="protein sequence ID" value="MBO1884278.1"/>
    <property type="molecule type" value="Genomic_DNA"/>
</dbReference>
<dbReference type="Pfam" id="PF03453">
    <property type="entry name" value="MoeA_N"/>
    <property type="match status" value="1"/>
</dbReference>
<dbReference type="NCBIfam" id="TIGR00177">
    <property type="entry name" value="molyb_syn"/>
    <property type="match status" value="1"/>
</dbReference>
<evidence type="ECO:0000256" key="1">
    <source>
        <dbReference type="ARBA" id="ARBA00002901"/>
    </source>
</evidence>
<dbReference type="Gene3D" id="3.90.105.10">
    <property type="entry name" value="Molybdopterin biosynthesis moea protein, domain 2"/>
    <property type="match status" value="1"/>
</dbReference>
<evidence type="ECO:0000256" key="4">
    <source>
        <dbReference type="ARBA" id="ARBA00023150"/>
    </source>
</evidence>
<evidence type="ECO:0000256" key="6">
    <source>
        <dbReference type="RuleBase" id="RU365090"/>
    </source>
</evidence>
<comment type="function">
    <text evidence="1 6">Catalyzes the insertion of molybdate into adenylated molybdopterin with the concomitant release of AMP.</text>
</comment>
<dbReference type="InterPro" id="IPR005110">
    <property type="entry name" value="MoeA_linker/N"/>
</dbReference>
<dbReference type="Proteomes" id="UP000681610">
    <property type="component" value="Unassembled WGS sequence"/>
</dbReference>
<dbReference type="InterPro" id="IPR005111">
    <property type="entry name" value="MoeA_C_domain_IV"/>
</dbReference>
<dbReference type="EC" id="2.10.1.1" evidence="6"/>
<dbReference type="PANTHER" id="PTHR10192:SF5">
    <property type="entry name" value="GEPHYRIN"/>
    <property type="match status" value="1"/>
</dbReference>
<dbReference type="InterPro" id="IPR036688">
    <property type="entry name" value="MoeA_C_domain_IV_sf"/>
</dbReference>
<dbReference type="Gene3D" id="3.40.980.10">
    <property type="entry name" value="MoaB/Mog-like domain"/>
    <property type="match status" value="1"/>
</dbReference>
<dbReference type="InterPro" id="IPR038987">
    <property type="entry name" value="MoeA-like"/>
</dbReference>
<dbReference type="InterPro" id="IPR036135">
    <property type="entry name" value="MoeA_linker/N_sf"/>
</dbReference>
<keyword evidence="6" id="KW-0479">Metal-binding</keyword>
<evidence type="ECO:0000256" key="3">
    <source>
        <dbReference type="ARBA" id="ARBA00010763"/>
    </source>
</evidence>
<keyword evidence="6" id="KW-0500">Molybdenum</keyword>
<comment type="caution">
    <text evidence="8">The sequence shown here is derived from an EMBL/GenBank/DDBJ whole genome shotgun (WGS) entry which is preliminary data.</text>
</comment>
<evidence type="ECO:0000256" key="5">
    <source>
        <dbReference type="ARBA" id="ARBA00047317"/>
    </source>
</evidence>
<evidence type="ECO:0000313" key="9">
    <source>
        <dbReference type="Proteomes" id="UP000681610"/>
    </source>
</evidence>
<sequence>MVTASTAKNLIEAHIRTTTPIEVPIIQAIGAYLASHIFAPIDIPSFDNSAMDGYGFRFADLEKYDSFQVIGEVPAGKTTDFSLAAGEAIRIFTGARVPNGVDTIVIQEKITRNGDTITFDKAEVKYGANIRKKGEQTEKGSLAIHENTPINAGTISFLASLGIDKLTVFSKPRIGLLYTGDELVELGTPLEDGKIYNSNSYTLQAALAEIHQELAVVEHIADTQEATETAIRKALQEVDILLLSGGISTGDYDFVRSALQNIGVKEVFYKIQQKPGKPLYFGTLGDKRIFALPGNPASVFTSFHIYVKPFILGCYGRNNFQSEMDYAFITHDSEKKKAEITFYMKGYVDKMKVMALPSQESYKLDSLPVCNCFIEFPANEEKIANGQKVKIWRI</sequence>
<dbReference type="SMART" id="SM00852">
    <property type="entry name" value="MoCF_biosynth"/>
    <property type="match status" value="1"/>
</dbReference>
<dbReference type="PANTHER" id="PTHR10192">
    <property type="entry name" value="MOLYBDOPTERIN BIOSYNTHESIS PROTEIN"/>
    <property type="match status" value="1"/>
</dbReference>
<comment type="catalytic activity">
    <reaction evidence="5">
        <text>adenylyl-molybdopterin + molybdate = Mo-molybdopterin + AMP + H(+)</text>
        <dbReference type="Rhea" id="RHEA:35047"/>
        <dbReference type="ChEBI" id="CHEBI:15378"/>
        <dbReference type="ChEBI" id="CHEBI:36264"/>
        <dbReference type="ChEBI" id="CHEBI:62727"/>
        <dbReference type="ChEBI" id="CHEBI:71302"/>
        <dbReference type="ChEBI" id="CHEBI:456215"/>
        <dbReference type="EC" id="2.10.1.1"/>
    </reaction>
</comment>
<dbReference type="NCBIfam" id="NF045515">
    <property type="entry name" value="Glp_gephyrin"/>
    <property type="match status" value="1"/>
</dbReference>
<dbReference type="Gene3D" id="2.40.340.10">
    <property type="entry name" value="MoeA, C-terminal, domain IV"/>
    <property type="match status" value="1"/>
</dbReference>
<comment type="cofactor">
    <cofactor evidence="6">
        <name>Mg(2+)</name>
        <dbReference type="ChEBI" id="CHEBI:18420"/>
    </cofactor>
</comment>
<protein>
    <recommendedName>
        <fullName evidence="6">Molybdopterin molybdenumtransferase</fullName>
        <ecNumber evidence="6">2.10.1.1</ecNumber>
    </recommendedName>
</protein>
<keyword evidence="4 6" id="KW-0501">Molybdenum cofactor biosynthesis</keyword>
<keyword evidence="6" id="KW-0460">Magnesium</keyword>
<evidence type="ECO:0000256" key="2">
    <source>
        <dbReference type="ARBA" id="ARBA00005046"/>
    </source>
</evidence>
<evidence type="ECO:0000313" key="8">
    <source>
        <dbReference type="EMBL" id="MBO1884278.1"/>
    </source>
</evidence>
<keyword evidence="6" id="KW-0808">Transferase</keyword>